<keyword evidence="8" id="KW-0249">Electron transport</keyword>
<evidence type="ECO:0000256" key="8">
    <source>
        <dbReference type="ARBA" id="ARBA00022982"/>
    </source>
</evidence>
<comment type="similarity">
    <text evidence="3">Belongs to the complex I NDUFA2 subunit family.</text>
</comment>
<evidence type="ECO:0000256" key="2">
    <source>
        <dbReference type="ARBA" id="ARBA00004443"/>
    </source>
</evidence>
<dbReference type="PANTHER" id="PTHR12878:SF0">
    <property type="entry name" value="NADH DEHYDROGENASE [UBIQUINONE] 1 ALPHA SUBCOMPLEX SUBUNIT 2"/>
    <property type="match status" value="1"/>
</dbReference>
<keyword evidence="10" id="KW-0472">Membrane</keyword>
<protein>
    <recommendedName>
        <fullName evidence="4">NADH dehydrogenase [ubiquinone] 1 alpha subcomplex subunit 2</fullName>
    </recommendedName>
    <alternativeName>
        <fullName evidence="11">Complex I-B8</fullName>
    </alternativeName>
    <alternativeName>
        <fullName evidence="12">NADH-ubiquinone oxidoreductase B8 subunit</fullName>
    </alternativeName>
</protein>
<evidence type="ECO:0000256" key="10">
    <source>
        <dbReference type="ARBA" id="ARBA00023136"/>
    </source>
</evidence>
<comment type="subcellular location">
    <subcellularLocation>
        <location evidence="2">Mitochondrion inner membrane</location>
        <topology evidence="2">Peripheral membrane protein</topology>
        <orientation evidence="2">Matrix side</orientation>
    </subcellularLocation>
</comment>
<evidence type="ECO:0000256" key="12">
    <source>
        <dbReference type="ARBA" id="ARBA00032513"/>
    </source>
</evidence>
<accession>A0A8S0YPG0</accession>
<dbReference type="SMART" id="SM00916">
    <property type="entry name" value="L51_S25_CI-B8"/>
    <property type="match status" value="1"/>
</dbReference>
<keyword evidence="6" id="KW-0679">Respiratory chain</keyword>
<dbReference type="AlphaFoldDB" id="A0A8S0YPG0"/>
<dbReference type="OrthoDB" id="6381867at2759"/>
<sequence length="139" mass="15633">MYSVHKAINQFGTLANLGNTVLLSIIKFDIIFIARKNIAVRFSQSSQIREMSLKFSAALKELRIHLCQTGKQSQGVRDFIKNNYVALKKENPNIPILIRECSGVQPRLWARYEKGVEKSAPLTDLTSNNVMAAVKQLAN</sequence>
<reference evidence="14 15" key="1">
    <citation type="submission" date="2020-04" db="EMBL/GenBank/DDBJ databases">
        <authorList>
            <person name="Wallbank WR R."/>
            <person name="Pardo Diaz C."/>
            <person name="Kozak K."/>
            <person name="Martin S."/>
            <person name="Jiggins C."/>
            <person name="Moest M."/>
            <person name="Warren A I."/>
            <person name="Byers J.R.P. K."/>
            <person name="Montejo-Kovacevich G."/>
            <person name="Yen C E."/>
        </authorList>
    </citation>
    <scope>NUCLEOTIDE SEQUENCE [LARGE SCALE GENOMIC DNA]</scope>
</reference>
<dbReference type="EMBL" id="CADEBD010000042">
    <property type="protein sequence ID" value="CAB3221132.1"/>
    <property type="molecule type" value="Genomic_DNA"/>
</dbReference>
<evidence type="ECO:0000256" key="4">
    <source>
        <dbReference type="ARBA" id="ARBA00016394"/>
    </source>
</evidence>
<dbReference type="Pfam" id="PF05047">
    <property type="entry name" value="L51_S25_CI-B8"/>
    <property type="match status" value="1"/>
</dbReference>
<keyword evidence="7" id="KW-0999">Mitochondrion inner membrane</keyword>
<dbReference type="InterPro" id="IPR016464">
    <property type="entry name" value="NADH_Ub_cplx-1_asu_su-2"/>
</dbReference>
<evidence type="ECO:0000259" key="13">
    <source>
        <dbReference type="SMART" id="SM00916"/>
    </source>
</evidence>
<evidence type="ECO:0000256" key="1">
    <source>
        <dbReference type="ARBA" id="ARBA00003195"/>
    </source>
</evidence>
<dbReference type="InterPro" id="IPR036249">
    <property type="entry name" value="Thioredoxin-like_sf"/>
</dbReference>
<gene>
    <name evidence="14" type="ORF">APLA_LOCUS689</name>
</gene>
<dbReference type="GO" id="GO:0005743">
    <property type="term" value="C:mitochondrial inner membrane"/>
    <property type="evidence" value="ECO:0007669"/>
    <property type="project" value="UniProtKB-SubCell"/>
</dbReference>
<dbReference type="SUPFAM" id="SSF52833">
    <property type="entry name" value="Thioredoxin-like"/>
    <property type="match status" value="1"/>
</dbReference>
<evidence type="ECO:0000313" key="15">
    <source>
        <dbReference type="Proteomes" id="UP000494256"/>
    </source>
</evidence>
<evidence type="ECO:0000256" key="3">
    <source>
        <dbReference type="ARBA" id="ARBA00008939"/>
    </source>
</evidence>
<evidence type="ECO:0000256" key="9">
    <source>
        <dbReference type="ARBA" id="ARBA00023128"/>
    </source>
</evidence>
<feature type="domain" description="Ribosomal protein/NADH dehydrogenase" evidence="13">
    <location>
        <begin position="68"/>
        <end position="139"/>
    </location>
</feature>
<comment type="caution">
    <text evidence="14">The sequence shown here is derived from an EMBL/GenBank/DDBJ whole genome shotgun (WGS) entry which is preliminary data.</text>
</comment>
<dbReference type="PANTHER" id="PTHR12878">
    <property type="entry name" value="NADH-UBIQUINONE OXIDOREDUCTASE B8 SUBUNIT"/>
    <property type="match status" value="1"/>
</dbReference>
<evidence type="ECO:0000256" key="6">
    <source>
        <dbReference type="ARBA" id="ARBA00022660"/>
    </source>
</evidence>
<proteinExistence type="inferred from homology"/>
<evidence type="ECO:0000256" key="7">
    <source>
        <dbReference type="ARBA" id="ARBA00022792"/>
    </source>
</evidence>
<evidence type="ECO:0000256" key="5">
    <source>
        <dbReference type="ARBA" id="ARBA00022448"/>
    </source>
</evidence>
<dbReference type="Gene3D" id="3.40.30.10">
    <property type="entry name" value="Glutaredoxin"/>
    <property type="match status" value="1"/>
</dbReference>
<name>A0A8S0YPG0_ARCPL</name>
<keyword evidence="5" id="KW-0813">Transport</keyword>
<dbReference type="InterPro" id="IPR007741">
    <property type="entry name" value="Ribosomal_mL43/mS25/NADH_DH"/>
</dbReference>
<dbReference type="Proteomes" id="UP000494256">
    <property type="component" value="Unassembled WGS sequence"/>
</dbReference>
<evidence type="ECO:0000313" key="14">
    <source>
        <dbReference type="EMBL" id="CAB3221132.1"/>
    </source>
</evidence>
<evidence type="ECO:0000256" key="11">
    <source>
        <dbReference type="ARBA" id="ARBA00031441"/>
    </source>
</evidence>
<organism evidence="14 15">
    <name type="scientific">Arctia plantaginis</name>
    <name type="common">Wood tiger moth</name>
    <name type="synonym">Phalaena plantaginis</name>
    <dbReference type="NCBI Taxonomy" id="874455"/>
    <lineage>
        <taxon>Eukaryota</taxon>
        <taxon>Metazoa</taxon>
        <taxon>Ecdysozoa</taxon>
        <taxon>Arthropoda</taxon>
        <taxon>Hexapoda</taxon>
        <taxon>Insecta</taxon>
        <taxon>Pterygota</taxon>
        <taxon>Neoptera</taxon>
        <taxon>Endopterygota</taxon>
        <taxon>Lepidoptera</taxon>
        <taxon>Glossata</taxon>
        <taxon>Ditrysia</taxon>
        <taxon>Noctuoidea</taxon>
        <taxon>Erebidae</taxon>
        <taxon>Arctiinae</taxon>
        <taxon>Arctia</taxon>
    </lineage>
</organism>
<keyword evidence="9" id="KW-0496">Mitochondrion</keyword>
<comment type="function">
    <text evidence="1">Accessory subunit of the mitochondrial membrane respiratory chain NADH dehydrogenase (Complex I), that is believed not to be involved in catalysis. Complex I functions in the transfer of electrons from NADH to the respiratory chain. The immediate electron acceptor for the enzyme is believed to be ubiquinone.</text>
</comment>